<dbReference type="AlphaFoldDB" id="A0A0C2DUH6"/>
<evidence type="ECO:0000313" key="1">
    <source>
        <dbReference type="EMBL" id="KIH77089.1"/>
    </source>
</evidence>
<reference evidence="1 2" key="1">
    <citation type="submission" date="2014-12" db="EMBL/GenBank/DDBJ databases">
        <title>Genomes of Geoalkalibacter ferrihydriticus and Geoalkalibacter subterraneus, two haloalkaliphilic metal-reducing members of the Geobacteraceae.</title>
        <authorList>
            <person name="Badalamenti J.P."/>
            <person name="Torres C.I."/>
            <person name="Krajmalnik-Brown R."/>
            <person name="Bond D.R."/>
        </authorList>
    </citation>
    <scope>NUCLEOTIDE SEQUENCE [LARGE SCALE GENOMIC DNA]</scope>
    <source>
        <strain evidence="1 2">DSM 17813</strain>
    </source>
</reference>
<comment type="caution">
    <text evidence="1">The sequence shown here is derived from an EMBL/GenBank/DDBJ whole genome shotgun (WGS) entry which is preliminary data.</text>
</comment>
<name>A0A0C2DUH6_9BACT</name>
<gene>
    <name evidence="1" type="ORF">GFER_08660</name>
</gene>
<dbReference type="Proteomes" id="UP000035068">
    <property type="component" value="Unassembled WGS sequence"/>
</dbReference>
<sequence>MLKESKIALDCPYCKETIYQPLSWFEKDYSTCPTCGKGLAAGQFAAAVNEIKQAQDACVDDLFSVQSGSSCCGKKSSCG</sequence>
<protein>
    <submittedName>
        <fullName evidence="1">Uncharacterized protein</fullName>
    </submittedName>
</protein>
<proteinExistence type="predicted"/>
<evidence type="ECO:0000313" key="2">
    <source>
        <dbReference type="Proteomes" id="UP000035068"/>
    </source>
</evidence>
<dbReference type="RefSeq" id="WP_040098386.1">
    <property type="nucleotide sequence ID" value="NZ_JWJD01000002.1"/>
</dbReference>
<dbReference type="EMBL" id="JWJD01000002">
    <property type="protein sequence ID" value="KIH77089.1"/>
    <property type="molecule type" value="Genomic_DNA"/>
</dbReference>
<keyword evidence="2" id="KW-1185">Reference proteome</keyword>
<accession>A0A0C2DUH6</accession>
<organism evidence="1 2">
    <name type="scientific">Geoalkalibacter ferrihydriticus DSM 17813</name>
    <dbReference type="NCBI Taxonomy" id="1121915"/>
    <lineage>
        <taxon>Bacteria</taxon>
        <taxon>Pseudomonadati</taxon>
        <taxon>Thermodesulfobacteriota</taxon>
        <taxon>Desulfuromonadia</taxon>
        <taxon>Desulfuromonadales</taxon>
        <taxon>Geoalkalibacteraceae</taxon>
        <taxon>Geoalkalibacter</taxon>
    </lineage>
</organism>